<evidence type="ECO:0000313" key="5">
    <source>
        <dbReference type="Proteomes" id="UP001611075"/>
    </source>
</evidence>
<evidence type="ECO:0000259" key="3">
    <source>
        <dbReference type="Pfam" id="PF04389"/>
    </source>
</evidence>
<evidence type="ECO:0000256" key="1">
    <source>
        <dbReference type="SAM" id="SignalP"/>
    </source>
</evidence>
<dbReference type="InterPro" id="IPR045175">
    <property type="entry name" value="M28_fam"/>
</dbReference>
<dbReference type="PANTHER" id="PTHR12147">
    <property type="entry name" value="METALLOPEPTIDASE M28 FAMILY MEMBER"/>
    <property type="match status" value="1"/>
</dbReference>
<feature type="signal peptide" evidence="1">
    <location>
        <begin position="1"/>
        <end position="29"/>
    </location>
</feature>
<dbReference type="SUPFAM" id="SSF53187">
    <property type="entry name" value="Zn-dependent exopeptidases"/>
    <property type="match status" value="1"/>
</dbReference>
<evidence type="ECO:0000259" key="2">
    <source>
        <dbReference type="Pfam" id="PF02225"/>
    </source>
</evidence>
<name>A0ABW7SQ55_9ACTN</name>
<proteinExistence type="predicted"/>
<dbReference type="RefSeq" id="WP_396683409.1">
    <property type="nucleotide sequence ID" value="NZ_JBIRPU010000021.1"/>
</dbReference>
<dbReference type="Pfam" id="PF02225">
    <property type="entry name" value="PA"/>
    <property type="match status" value="1"/>
</dbReference>
<feature type="domain" description="Peptidase M28" evidence="3">
    <location>
        <begin position="253"/>
        <end position="456"/>
    </location>
</feature>
<gene>
    <name evidence="4" type="ORF">ACH4OY_24575</name>
</gene>
<dbReference type="PANTHER" id="PTHR12147:SF26">
    <property type="entry name" value="PEPTIDASE M28 DOMAIN-CONTAINING PROTEIN"/>
    <property type="match status" value="1"/>
</dbReference>
<protein>
    <submittedName>
        <fullName evidence="4">M28 family peptidase</fullName>
    </submittedName>
</protein>
<sequence length="492" mass="51383">MRVYHRLAGLAGALLLAGVALPPGGTALAARGAPGSLADRLAATVTGAGVHRHLAALQRIADASGGDRSYNRVGFTRSARYVSTVLRAAGFQVVEQTVPYTDFDITTERLRVDGAGGGDVPVLMTRFTPSTPAEGIEVPVAAPIDGRTGCDPADYSGVDAAGAVVVLARAACGYARQQQIAAGVGARGVLLYYVTPSPENSYRFHAFTPEVFTIPTASVAQRDGEALARAARGDGARVHLTLRARAVARTTVNVLAETAGGDPDNVVLLGAHLDSVPEAPGMNDNAAMAATVLQVALALANRQHAVTNKVRFAWWGAEEMVNVGSGHYVAALSGDERRRIAAVLNGELIASPNHGRFVWDPGAGGGHVLADLFAGYFDRRGLPYERTSPESVGSDHLAFEAVGIPTGGIDGGNLGVKTPAQQARFGGQAGQMFDHCYHQRCDRLDTLNRQALDANVPAVAWVLGRLADDVRDVRAATAPGPNRQTAYPPVRG</sequence>
<dbReference type="InterPro" id="IPR003137">
    <property type="entry name" value="PA_domain"/>
</dbReference>
<reference evidence="4 5" key="1">
    <citation type="submission" date="2024-10" db="EMBL/GenBank/DDBJ databases">
        <title>The Natural Products Discovery Center: Release of the First 8490 Sequenced Strains for Exploring Actinobacteria Biosynthetic Diversity.</title>
        <authorList>
            <person name="Kalkreuter E."/>
            <person name="Kautsar S.A."/>
            <person name="Yang D."/>
            <person name="Bader C.D."/>
            <person name="Teijaro C.N."/>
            <person name="Fluegel L."/>
            <person name="Davis C.M."/>
            <person name="Simpson J.R."/>
            <person name="Lauterbach L."/>
            <person name="Steele A.D."/>
            <person name="Gui C."/>
            <person name="Meng S."/>
            <person name="Li G."/>
            <person name="Viehrig K."/>
            <person name="Ye F."/>
            <person name="Su P."/>
            <person name="Kiefer A.F."/>
            <person name="Nichols A."/>
            <person name="Cepeda A.J."/>
            <person name="Yan W."/>
            <person name="Fan B."/>
            <person name="Jiang Y."/>
            <person name="Adhikari A."/>
            <person name="Zheng C.-J."/>
            <person name="Schuster L."/>
            <person name="Cowan T.M."/>
            <person name="Smanski M.J."/>
            <person name="Chevrette M.G."/>
            <person name="De Carvalho L.P.S."/>
            <person name="Shen B."/>
        </authorList>
    </citation>
    <scope>NUCLEOTIDE SEQUENCE [LARGE SCALE GENOMIC DNA]</scope>
    <source>
        <strain evidence="4 5">NPDC021253</strain>
    </source>
</reference>
<dbReference type="InterPro" id="IPR046450">
    <property type="entry name" value="PA_dom_sf"/>
</dbReference>
<keyword evidence="5" id="KW-1185">Reference proteome</keyword>
<feature type="domain" description="PA" evidence="2">
    <location>
        <begin position="139"/>
        <end position="227"/>
    </location>
</feature>
<dbReference type="Proteomes" id="UP001611075">
    <property type="component" value="Unassembled WGS sequence"/>
</dbReference>
<comment type="caution">
    <text evidence="4">The sequence shown here is derived from an EMBL/GenBank/DDBJ whole genome shotgun (WGS) entry which is preliminary data.</text>
</comment>
<dbReference type="SUPFAM" id="SSF52025">
    <property type="entry name" value="PA domain"/>
    <property type="match status" value="1"/>
</dbReference>
<dbReference type="Gene3D" id="3.40.630.10">
    <property type="entry name" value="Zn peptidases"/>
    <property type="match status" value="1"/>
</dbReference>
<keyword evidence="1" id="KW-0732">Signal</keyword>
<dbReference type="Gene3D" id="3.50.30.30">
    <property type="match status" value="1"/>
</dbReference>
<evidence type="ECO:0000313" key="4">
    <source>
        <dbReference type="EMBL" id="MFI0795831.1"/>
    </source>
</evidence>
<organism evidence="4 5">
    <name type="scientific">Micromonospora rubida</name>
    <dbReference type="NCBI Taxonomy" id="2697657"/>
    <lineage>
        <taxon>Bacteria</taxon>
        <taxon>Bacillati</taxon>
        <taxon>Actinomycetota</taxon>
        <taxon>Actinomycetes</taxon>
        <taxon>Micromonosporales</taxon>
        <taxon>Micromonosporaceae</taxon>
        <taxon>Micromonospora</taxon>
    </lineage>
</organism>
<accession>A0ABW7SQ55</accession>
<dbReference type="InterPro" id="IPR007484">
    <property type="entry name" value="Peptidase_M28"/>
</dbReference>
<dbReference type="EMBL" id="JBIRPU010000021">
    <property type="protein sequence ID" value="MFI0795831.1"/>
    <property type="molecule type" value="Genomic_DNA"/>
</dbReference>
<dbReference type="Pfam" id="PF04389">
    <property type="entry name" value="Peptidase_M28"/>
    <property type="match status" value="1"/>
</dbReference>
<feature type="chain" id="PRO_5045499004" evidence="1">
    <location>
        <begin position="30"/>
        <end position="492"/>
    </location>
</feature>